<feature type="compositionally biased region" description="Basic and acidic residues" evidence="1">
    <location>
        <begin position="72"/>
        <end position="81"/>
    </location>
</feature>
<dbReference type="RefSeq" id="XP_010926680.1">
    <property type="nucleotide sequence ID" value="XM_010928378.3"/>
</dbReference>
<feature type="region of interest" description="Disordered" evidence="1">
    <location>
        <begin position="55"/>
        <end position="84"/>
    </location>
</feature>
<evidence type="ECO:0000313" key="3">
    <source>
        <dbReference type="RefSeq" id="XP_010926680.1"/>
    </source>
</evidence>
<organism evidence="2 3">
    <name type="scientific">Elaeis guineensis var. tenera</name>
    <name type="common">Oil palm</name>
    <dbReference type="NCBI Taxonomy" id="51953"/>
    <lineage>
        <taxon>Eukaryota</taxon>
        <taxon>Viridiplantae</taxon>
        <taxon>Streptophyta</taxon>
        <taxon>Embryophyta</taxon>
        <taxon>Tracheophyta</taxon>
        <taxon>Spermatophyta</taxon>
        <taxon>Magnoliopsida</taxon>
        <taxon>Liliopsida</taxon>
        <taxon>Arecaceae</taxon>
        <taxon>Arecoideae</taxon>
        <taxon>Cocoseae</taxon>
        <taxon>Elaeidinae</taxon>
        <taxon>Elaeis</taxon>
    </lineage>
</organism>
<name>A0A6I9RQD3_ELAGV</name>
<dbReference type="AlphaFoldDB" id="A0A6I9RQD3"/>
<dbReference type="PANTHER" id="PTHR33699:SF2">
    <property type="entry name" value="PATHOGENIC TYPE III EFFECTOR AVIRULENCE FACTOR AVR AVRRPT-CLEAVAGE: CLEAVAGE SITE PROTEIN-RELATED"/>
    <property type="match status" value="1"/>
</dbReference>
<gene>
    <name evidence="3" type="primary">LOC105048896</name>
</gene>
<evidence type="ECO:0000313" key="2">
    <source>
        <dbReference type="Proteomes" id="UP000504607"/>
    </source>
</evidence>
<dbReference type="OrthoDB" id="755325at2759"/>
<proteinExistence type="predicted"/>
<dbReference type="GeneID" id="105048896"/>
<keyword evidence="2" id="KW-1185">Reference proteome</keyword>
<sequence length="123" mass="14171">MEDVKKRRQIPAFGSWNCCDEVPITEYFESVRVTGLIQANFFEGDGEDLFKVVLPQHQQHQRKRKKGGGGKEGMEQYERERRKPKPLAGDLYMIPSEDLYQGPNKKKVLWNLWAGCLGLNCIA</sequence>
<dbReference type="FunCoup" id="A0A6I9RQD3">
    <property type="interactions" value="2618"/>
</dbReference>
<feature type="compositionally biased region" description="Basic residues" evidence="1">
    <location>
        <begin position="59"/>
        <end position="68"/>
    </location>
</feature>
<dbReference type="KEGG" id="egu:105048896"/>
<reference evidence="3" key="1">
    <citation type="submission" date="2025-08" db="UniProtKB">
        <authorList>
            <consortium name="RefSeq"/>
        </authorList>
    </citation>
    <scope>IDENTIFICATION</scope>
</reference>
<accession>A0A6I9RQD3</accession>
<dbReference type="PANTHER" id="PTHR33699">
    <property type="entry name" value="EXPRESSED PROTEIN"/>
    <property type="match status" value="1"/>
</dbReference>
<protein>
    <submittedName>
        <fullName evidence="3">Uncharacterized protein LOC105048896</fullName>
    </submittedName>
</protein>
<dbReference type="Proteomes" id="UP000504607">
    <property type="component" value="Chromosome 7"/>
</dbReference>
<dbReference type="InParanoid" id="A0A6I9RQD3"/>
<evidence type="ECO:0000256" key="1">
    <source>
        <dbReference type="SAM" id="MobiDB-lite"/>
    </source>
</evidence>